<evidence type="ECO:0000313" key="1">
    <source>
        <dbReference type="EMBL" id="ADV61821.1"/>
    </source>
</evidence>
<dbReference type="eggNOG" id="ENOG502ZCQ1">
    <property type="taxonomic scope" value="Bacteria"/>
</dbReference>
<dbReference type="AlphaFoldDB" id="E8R6C0"/>
<dbReference type="HOGENOM" id="CLU_1150639_0_0_0"/>
<dbReference type="EMBL" id="CP002353">
    <property type="protein sequence ID" value="ADV61821.1"/>
    <property type="molecule type" value="Genomic_DNA"/>
</dbReference>
<protein>
    <submittedName>
        <fullName evidence="1">Uncharacterized protein</fullName>
    </submittedName>
</protein>
<reference key="1">
    <citation type="submission" date="2010-11" db="EMBL/GenBank/DDBJ databases">
        <title>The complete sequence of chromosome of Isophaera pallida ATCC 43644.</title>
        <authorList>
            <consortium name="US DOE Joint Genome Institute (JGI-PGF)"/>
            <person name="Lucas S."/>
            <person name="Copeland A."/>
            <person name="Lapidus A."/>
            <person name="Bruce D."/>
            <person name="Goodwin L."/>
            <person name="Pitluck S."/>
            <person name="Kyrpides N."/>
            <person name="Mavromatis K."/>
            <person name="Pagani I."/>
            <person name="Ivanova N."/>
            <person name="Saunders E."/>
            <person name="Brettin T."/>
            <person name="Detter J.C."/>
            <person name="Han C."/>
            <person name="Tapia R."/>
            <person name="Land M."/>
            <person name="Hauser L."/>
            <person name="Markowitz V."/>
            <person name="Cheng J.-F."/>
            <person name="Hugenholtz P."/>
            <person name="Woyke T."/>
            <person name="Wu D."/>
            <person name="Eisen J.A."/>
        </authorList>
    </citation>
    <scope>NUCLEOTIDE SEQUENCE</scope>
    <source>
        <strain>ATCC 43644</strain>
    </source>
</reference>
<dbReference type="KEGG" id="ipa:Isop_1235"/>
<proteinExistence type="predicted"/>
<dbReference type="InParanoid" id="E8R6C0"/>
<dbReference type="PROSITE" id="PS51257">
    <property type="entry name" value="PROKAR_LIPOPROTEIN"/>
    <property type="match status" value="1"/>
</dbReference>
<keyword evidence="2" id="KW-1185">Reference proteome</keyword>
<reference evidence="1 2" key="2">
    <citation type="journal article" date="2011" name="Stand. Genomic Sci.">
        <title>Complete genome sequence of Isosphaera pallida type strain (IS1B).</title>
        <authorList>
            <consortium name="US DOE Joint Genome Institute (JGI-PGF)"/>
            <person name="Goker M."/>
            <person name="Cleland D."/>
            <person name="Saunders E."/>
            <person name="Lapidus A."/>
            <person name="Nolan M."/>
            <person name="Lucas S."/>
            <person name="Hammon N."/>
            <person name="Deshpande S."/>
            <person name="Cheng J.F."/>
            <person name="Tapia R."/>
            <person name="Han C."/>
            <person name="Goodwin L."/>
            <person name="Pitluck S."/>
            <person name="Liolios K."/>
            <person name="Pagani I."/>
            <person name="Ivanova N."/>
            <person name="Mavromatis K."/>
            <person name="Pati A."/>
            <person name="Chen A."/>
            <person name="Palaniappan K."/>
            <person name="Land M."/>
            <person name="Hauser L."/>
            <person name="Chang Y.J."/>
            <person name="Jeffries C.D."/>
            <person name="Detter J.C."/>
            <person name="Beck B."/>
            <person name="Woyke T."/>
            <person name="Bristow J."/>
            <person name="Eisen J.A."/>
            <person name="Markowitz V."/>
            <person name="Hugenholtz P."/>
            <person name="Kyrpides N.C."/>
            <person name="Klenk H.P."/>
        </authorList>
    </citation>
    <scope>NUCLEOTIDE SEQUENCE [LARGE SCALE GENOMIC DNA]</scope>
    <source>
        <strain evidence="2">ATCC 43644 / DSM 9630 / IS1B</strain>
    </source>
</reference>
<name>E8R6C0_ISOPI</name>
<dbReference type="OrthoDB" id="277437at2"/>
<dbReference type="STRING" id="575540.Isop_1235"/>
<organism evidence="1 2">
    <name type="scientific">Isosphaera pallida (strain ATCC 43644 / DSM 9630 / IS1B)</name>
    <dbReference type="NCBI Taxonomy" id="575540"/>
    <lineage>
        <taxon>Bacteria</taxon>
        <taxon>Pseudomonadati</taxon>
        <taxon>Planctomycetota</taxon>
        <taxon>Planctomycetia</taxon>
        <taxon>Isosphaerales</taxon>
        <taxon>Isosphaeraceae</taxon>
        <taxon>Isosphaera</taxon>
    </lineage>
</organism>
<accession>E8R6C0</accession>
<gene>
    <name evidence="1" type="ordered locus">Isop_1235</name>
</gene>
<dbReference type="Proteomes" id="UP000008631">
    <property type="component" value="Chromosome"/>
</dbReference>
<sequence length="241" mass="25832">MTTHWTKRGGIATLSVISCCLAGLGGKSATAQTRGAVSSYDTYPGVSAREGAGSINGMGTDPAFSAILGEGMEMTSNGLGGRGPSGMELPTPINPSLAVRGGGYARSGLIARFTQPPRPLPPDRDRDVFTGTKYVDRNVRPPLHPNLPWRGGLYGELLPTECAQCYDGYFRGDPGSSFGTQPPCRTSRPLTRMYHSIFKPFKPVGYYYAGGCHVPIYDLDAWTIGPGTFPYPYKFDHLRGG</sequence>
<dbReference type="RefSeq" id="WP_013564110.1">
    <property type="nucleotide sequence ID" value="NC_014962.1"/>
</dbReference>
<evidence type="ECO:0000313" key="2">
    <source>
        <dbReference type="Proteomes" id="UP000008631"/>
    </source>
</evidence>